<evidence type="ECO:0000256" key="11">
    <source>
        <dbReference type="ARBA" id="ARBA00023180"/>
    </source>
</evidence>
<keyword evidence="3" id="KW-1003">Cell membrane</keyword>
<dbReference type="InterPro" id="IPR036734">
    <property type="entry name" value="Neur_chan_lig-bd_sf"/>
</dbReference>
<keyword evidence="4 15" id="KW-0812">Transmembrane</keyword>
<dbReference type="RefSeq" id="XP_020917718.1">
    <property type="nucleotide sequence ID" value="XM_021062059.2"/>
</dbReference>
<feature type="transmembrane region" description="Helical" evidence="15">
    <location>
        <begin position="233"/>
        <end position="258"/>
    </location>
</feature>
<dbReference type="PANTHER" id="PTHR18945">
    <property type="entry name" value="NEUROTRANSMITTER GATED ION CHANNEL"/>
    <property type="match status" value="1"/>
</dbReference>
<dbReference type="GO" id="GO:0022848">
    <property type="term" value="F:acetylcholine-gated monoatomic cation-selective channel activity"/>
    <property type="evidence" value="ECO:0007669"/>
    <property type="project" value="InterPro"/>
</dbReference>
<accession>A0A913YCQ2</accession>
<dbReference type="InterPro" id="IPR006201">
    <property type="entry name" value="Neur_channel"/>
</dbReference>
<dbReference type="GO" id="GO:0045211">
    <property type="term" value="C:postsynaptic membrane"/>
    <property type="evidence" value="ECO:0007669"/>
    <property type="project" value="InterPro"/>
</dbReference>
<dbReference type="Gene3D" id="1.20.58.390">
    <property type="entry name" value="Neurotransmitter-gated ion-channel transmembrane domain"/>
    <property type="match status" value="1"/>
</dbReference>
<dbReference type="InterPro" id="IPR002394">
    <property type="entry name" value="Nicotinic_acetylcholine_rcpt"/>
</dbReference>
<dbReference type="Gene3D" id="2.70.170.10">
    <property type="entry name" value="Neurotransmitter-gated ion-channel ligand-binding domain"/>
    <property type="match status" value="1"/>
</dbReference>
<evidence type="ECO:0000256" key="3">
    <source>
        <dbReference type="ARBA" id="ARBA00022475"/>
    </source>
</evidence>
<dbReference type="AlphaFoldDB" id="A0A913YCQ2"/>
<keyword evidence="8 15" id="KW-0472">Membrane</keyword>
<evidence type="ECO:0000256" key="14">
    <source>
        <dbReference type="ARBA" id="ARBA00034099"/>
    </source>
</evidence>
<keyword evidence="10" id="KW-0675">Receptor</keyword>
<dbReference type="InterPro" id="IPR006029">
    <property type="entry name" value="Neurotrans-gated_channel_TM"/>
</dbReference>
<dbReference type="PRINTS" id="PR00254">
    <property type="entry name" value="NICOTINICR"/>
</dbReference>
<keyword evidence="5 15" id="KW-1133">Transmembrane helix</keyword>
<dbReference type="Pfam" id="PF02931">
    <property type="entry name" value="Neur_chan_LBD"/>
    <property type="match status" value="1"/>
</dbReference>
<evidence type="ECO:0000313" key="18">
    <source>
        <dbReference type="EnsemblMetazoa" id="XP_020917718.1"/>
    </source>
</evidence>
<dbReference type="PROSITE" id="PS00236">
    <property type="entry name" value="NEUROTR_ION_CHANNEL"/>
    <property type="match status" value="1"/>
</dbReference>
<evidence type="ECO:0000259" key="17">
    <source>
        <dbReference type="Pfam" id="PF02932"/>
    </source>
</evidence>
<dbReference type="InterPro" id="IPR018000">
    <property type="entry name" value="Neurotransmitter_ion_chnl_CS"/>
</dbReference>
<dbReference type="CDD" id="cd19051">
    <property type="entry name" value="LGIC_TM_cation"/>
    <property type="match status" value="1"/>
</dbReference>
<organism evidence="18 19">
    <name type="scientific">Exaiptasia diaphana</name>
    <name type="common">Tropical sea anemone</name>
    <name type="synonym">Aiptasia pulchella</name>
    <dbReference type="NCBI Taxonomy" id="2652724"/>
    <lineage>
        <taxon>Eukaryota</taxon>
        <taxon>Metazoa</taxon>
        <taxon>Cnidaria</taxon>
        <taxon>Anthozoa</taxon>
        <taxon>Hexacorallia</taxon>
        <taxon>Actiniaria</taxon>
        <taxon>Aiptasiidae</taxon>
        <taxon>Exaiptasia</taxon>
    </lineage>
</organism>
<keyword evidence="13 15" id="KW-0407">Ion channel</keyword>
<dbReference type="InterPro" id="IPR038050">
    <property type="entry name" value="Neuro_actylchol_rec"/>
</dbReference>
<keyword evidence="12" id="KW-1071">Ligand-gated ion channel</keyword>
<keyword evidence="11" id="KW-0325">Glycoprotein</keyword>
<dbReference type="GeneID" id="110255002"/>
<evidence type="ECO:0000256" key="9">
    <source>
        <dbReference type="ARBA" id="ARBA00023157"/>
    </source>
</evidence>
<feature type="signal peptide" evidence="15">
    <location>
        <begin position="1"/>
        <end position="19"/>
    </location>
</feature>
<dbReference type="EnsemblMetazoa" id="XM_021062059.2">
    <property type="protein sequence ID" value="XP_020917718.1"/>
    <property type="gene ID" value="LOC110255002"/>
</dbReference>
<keyword evidence="15" id="KW-0732">Signal</keyword>
<dbReference type="SUPFAM" id="SSF63712">
    <property type="entry name" value="Nicotinic receptor ligand binding domain-like"/>
    <property type="match status" value="1"/>
</dbReference>
<dbReference type="FunFam" id="2.70.170.10:FF:000016">
    <property type="entry name" value="Nicotinic acetylcholine receptor subunit"/>
    <property type="match status" value="1"/>
</dbReference>
<dbReference type="Proteomes" id="UP000887567">
    <property type="component" value="Unplaced"/>
</dbReference>
<dbReference type="FunFam" id="1.20.58.390:FF:000043">
    <property type="entry name" value="AcetylCholine Receptor"/>
    <property type="match status" value="1"/>
</dbReference>
<evidence type="ECO:0000256" key="7">
    <source>
        <dbReference type="ARBA" id="ARBA00023065"/>
    </source>
</evidence>
<evidence type="ECO:0000256" key="8">
    <source>
        <dbReference type="ARBA" id="ARBA00023136"/>
    </source>
</evidence>
<feature type="transmembrane region" description="Helical" evidence="15">
    <location>
        <begin position="293"/>
        <end position="320"/>
    </location>
</feature>
<keyword evidence="7 15" id="KW-0406">Ion transport</keyword>
<dbReference type="InterPro" id="IPR006202">
    <property type="entry name" value="Neur_chan_lig-bd"/>
</dbReference>
<dbReference type="CDD" id="cd18997">
    <property type="entry name" value="LGIC_ECD_nAChR"/>
    <property type="match status" value="1"/>
</dbReference>
<protein>
    <recommendedName>
        <fullName evidence="20">Neuronal acetylcholine receptor subunit alpha-10-like</fullName>
    </recommendedName>
</protein>
<evidence type="ECO:0000259" key="16">
    <source>
        <dbReference type="Pfam" id="PF02931"/>
    </source>
</evidence>
<evidence type="ECO:0000256" key="13">
    <source>
        <dbReference type="ARBA" id="ARBA00023303"/>
    </source>
</evidence>
<sequence>MSVFKAVLVMYLLTQVSRCVTVNTEEQLSRFLLSGYNAKARPVLDDKQAVNVTIDVGLHHIMKVNEKNEFLQSSVKIRQYWNDPRLRWNKTMYEGIERITIDPQQIWLPDISLFNSATSSIAITETQARVVIKHTGEIAWHNPAILVSSCIIDISMFPFDNQTCIWRMGSWSFHTSFLDVFPGKDTADLSDYVENGEWSLQSVIPYRLVKTYECCEGAYSEIRFEIKLRRRTLYYMMNFILPCILIAVLTLLVFLLPFESGERMSFGVTVLLSFTILILMLKNKLPPTSKAIPLIAVYYACTIIEVSLAMIVACLAMRIYCPEQLSPLPGWAKGILMNVCGKIVGLSGPIERVKQEMVIQRMRQEKLREQKPTTNPKITIITDNILDKEEAEATGEEWRLSSFVVNRLFSLIYLVTIIVTFLVVVML</sequence>
<feature type="transmembrane region" description="Helical" evidence="15">
    <location>
        <begin position="408"/>
        <end position="426"/>
    </location>
</feature>
<dbReference type="OrthoDB" id="5975154at2759"/>
<proteinExistence type="inferred from homology"/>
<evidence type="ECO:0000256" key="10">
    <source>
        <dbReference type="ARBA" id="ARBA00023170"/>
    </source>
</evidence>
<evidence type="ECO:0000256" key="6">
    <source>
        <dbReference type="ARBA" id="ARBA00023018"/>
    </source>
</evidence>
<comment type="similarity">
    <text evidence="1">Belongs to the ligand-gated ion channel (TC 1.A.9) family. Acetylcholine receptor (TC 1.A.9.1) subfamily.</text>
</comment>
<dbReference type="GO" id="GO:0004888">
    <property type="term" value="F:transmembrane signaling receptor activity"/>
    <property type="evidence" value="ECO:0007669"/>
    <property type="project" value="InterPro"/>
</dbReference>
<keyword evidence="9" id="KW-1015">Disulfide bond</keyword>
<reference evidence="18" key="1">
    <citation type="submission" date="2022-11" db="UniProtKB">
        <authorList>
            <consortium name="EnsemblMetazoa"/>
        </authorList>
    </citation>
    <scope>IDENTIFICATION</scope>
</reference>
<evidence type="ECO:0008006" key="20">
    <source>
        <dbReference type="Google" id="ProtNLM"/>
    </source>
</evidence>
<dbReference type="Pfam" id="PF02932">
    <property type="entry name" value="Neur_chan_memb"/>
    <property type="match status" value="1"/>
</dbReference>
<evidence type="ECO:0000256" key="4">
    <source>
        <dbReference type="ARBA" id="ARBA00022692"/>
    </source>
</evidence>
<dbReference type="KEGG" id="epa:110255002"/>
<dbReference type="PRINTS" id="PR00252">
    <property type="entry name" value="NRIONCHANNEL"/>
</dbReference>
<evidence type="ECO:0000256" key="12">
    <source>
        <dbReference type="ARBA" id="ARBA00023286"/>
    </source>
</evidence>
<dbReference type="OMA" id="VLNYCAR"/>
<evidence type="ECO:0000313" key="19">
    <source>
        <dbReference type="Proteomes" id="UP000887567"/>
    </source>
</evidence>
<evidence type="ECO:0000256" key="5">
    <source>
        <dbReference type="ARBA" id="ARBA00022989"/>
    </source>
</evidence>
<feature type="transmembrane region" description="Helical" evidence="15">
    <location>
        <begin position="264"/>
        <end position="281"/>
    </location>
</feature>
<feature type="chain" id="PRO_5038164317" description="Neuronal acetylcholine receptor subunit alpha-10-like" evidence="15">
    <location>
        <begin position="20"/>
        <end position="427"/>
    </location>
</feature>
<feature type="domain" description="Neurotransmitter-gated ion-channel transmembrane" evidence="17">
    <location>
        <begin position="240"/>
        <end position="367"/>
    </location>
</feature>
<name>A0A913YCQ2_EXADI</name>
<dbReference type="InterPro" id="IPR036719">
    <property type="entry name" value="Neuro-gated_channel_TM_sf"/>
</dbReference>
<feature type="domain" description="Neurotransmitter-gated ion-channel ligand-binding" evidence="16">
    <location>
        <begin position="25"/>
        <end position="232"/>
    </location>
</feature>
<evidence type="ECO:0000256" key="15">
    <source>
        <dbReference type="RuleBase" id="RU000687"/>
    </source>
</evidence>
<keyword evidence="19" id="KW-1185">Reference proteome</keyword>
<keyword evidence="2 15" id="KW-0813">Transport</keyword>
<evidence type="ECO:0000256" key="1">
    <source>
        <dbReference type="ARBA" id="ARBA00009237"/>
    </source>
</evidence>
<comment type="subcellular location">
    <subcellularLocation>
        <location evidence="14">Synaptic cell membrane</location>
        <topology evidence="14">Multi-pass membrane protein</topology>
    </subcellularLocation>
</comment>
<dbReference type="SUPFAM" id="SSF90112">
    <property type="entry name" value="Neurotransmitter-gated ion-channel transmembrane pore"/>
    <property type="match status" value="1"/>
</dbReference>
<evidence type="ECO:0000256" key="2">
    <source>
        <dbReference type="ARBA" id="ARBA00022448"/>
    </source>
</evidence>
<keyword evidence="6" id="KW-0770">Synapse</keyword>